<dbReference type="NCBIfam" id="NF009381">
    <property type="entry name" value="PRK12740.1-5"/>
    <property type="match status" value="1"/>
</dbReference>
<dbReference type="PANTHER" id="PTHR43261:SF6">
    <property type="entry name" value="ELONGATION FACTOR G-LIKE PROTEIN"/>
    <property type="match status" value="1"/>
</dbReference>
<dbReference type="SUPFAM" id="SSF54211">
    <property type="entry name" value="Ribosomal protein S5 domain 2-like"/>
    <property type="match status" value="1"/>
</dbReference>
<dbReference type="Gene3D" id="3.30.70.870">
    <property type="entry name" value="Elongation Factor G (Translational Gtpase), domain 3"/>
    <property type="match status" value="1"/>
</dbReference>
<dbReference type="SUPFAM" id="SSF50447">
    <property type="entry name" value="Translation proteins"/>
    <property type="match status" value="1"/>
</dbReference>
<comment type="caution">
    <text evidence="9">The sequence shown here is derived from an EMBL/GenBank/DDBJ whole genome shotgun (WGS) entry which is preliminary data.</text>
</comment>
<evidence type="ECO:0000256" key="7">
    <source>
        <dbReference type="SAM" id="MobiDB-lite"/>
    </source>
</evidence>
<dbReference type="InterPro" id="IPR000795">
    <property type="entry name" value="T_Tr_GTP-bd_dom"/>
</dbReference>
<feature type="compositionally biased region" description="Low complexity" evidence="7">
    <location>
        <begin position="10"/>
        <end position="26"/>
    </location>
</feature>
<gene>
    <name evidence="9" type="ORF">EV685_2941</name>
</gene>
<evidence type="ECO:0000256" key="5">
    <source>
        <dbReference type="ARBA" id="ARBA00023134"/>
    </source>
</evidence>
<proteinExistence type="predicted"/>
<dbReference type="GO" id="GO:0032790">
    <property type="term" value="P:ribosome disassembly"/>
    <property type="evidence" value="ECO:0007669"/>
    <property type="project" value="TreeGrafter"/>
</dbReference>
<dbReference type="Pfam" id="PF22042">
    <property type="entry name" value="EF-G_D2"/>
    <property type="match status" value="1"/>
</dbReference>
<evidence type="ECO:0000313" key="10">
    <source>
        <dbReference type="Proteomes" id="UP000293433"/>
    </source>
</evidence>
<dbReference type="PANTHER" id="PTHR43261">
    <property type="entry name" value="TRANSLATION ELONGATION FACTOR G-RELATED"/>
    <property type="match status" value="1"/>
</dbReference>
<protein>
    <recommendedName>
        <fullName evidence="1">Elongation factor G</fullName>
    </recommendedName>
</protein>
<dbReference type="SMART" id="SM00889">
    <property type="entry name" value="EFG_IV"/>
    <property type="match status" value="1"/>
</dbReference>
<dbReference type="PROSITE" id="PS51722">
    <property type="entry name" value="G_TR_2"/>
    <property type="match status" value="1"/>
</dbReference>
<dbReference type="InterPro" id="IPR020568">
    <property type="entry name" value="Ribosomal_Su5_D2-typ_SF"/>
</dbReference>
<dbReference type="FunFam" id="3.30.70.240:FF:000001">
    <property type="entry name" value="Elongation factor G"/>
    <property type="match status" value="1"/>
</dbReference>
<dbReference type="InterPro" id="IPR009000">
    <property type="entry name" value="Transl_B-barrel_sf"/>
</dbReference>
<keyword evidence="5" id="KW-0342">GTP-binding</keyword>
<dbReference type="SUPFAM" id="SSF54980">
    <property type="entry name" value="EF-G C-terminal domain-like"/>
    <property type="match status" value="2"/>
</dbReference>
<dbReference type="CDD" id="cd03713">
    <property type="entry name" value="EFG_mtEFG_C"/>
    <property type="match status" value="1"/>
</dbReference>
<dbReference type="InterPro" id="IPR005517">
    <property type="entry name" value="Transl_elong_EFG/EF2_IV"/>
</dbReference>
<dbReference type="Gene3D" id="2.40.30.10">
    <property type="entry name" value="Translation factors"/>
    <property type="match status" value="1"/>
</dbReference>
<dbReference type="Gene3D" id="3.30.230.10">
    <property type="match status" value="1"/>
</dbReference>
<dbReference type="Pfam" id="PF00009">
    <property type="entry name" value="GTP_EFTU"/>
    <property type="match status" value="1"/>
</dbReference>
<dbReference type="SMART" id="SM00838">
    <property type="entry name" value="EFG_C"/>
    <property type="match status" value="1"/>
</dbReference>
<dbReference type="InterPro" id="IPR041095">
    <property type="entry name" value="EFG_II"/>
</dbReference>
<dbReference type="GO" id="GO:0003924">
    <property type="term" value="F:GTPase activity"/>
    <property type="evidence" value="ECO:0007669"/>
    <property type="project" value="InterPro"/>
</dbReference>
<reference evidence="9 10" key="1">
    <citation type="submission" date="2019-02" db="EMBL/GenBank/DDBJ databases">
        <title>Genomic Encyclopedia of Type Strains, Phase IV (KMG-IV): sequencing the most valuable type-strain genomes for metagenomic binning, comparative biology and taxonomic classification.</title>
        <authorList>
            <person name="Goeker M."/>
        </authorList>
    </citation>
    <scope>NUCLEOTIDE SEQUENCE [LARGE SCALE GENOMIC DNA]</scope>
    <source>
        <strain evidence="9 10">DSM 10617</strain>
    </source>
</reference>
<keyword evidence="4" id="KW-0648">Protein biosynthesis</keyword>
<dbReference type="GO" id="GO:0003746">
    <property type="term" value="F:translation elongation factor activity"/>
    <property type="evidence" value="ECO:0007669"/>
    <property type="project" value="UniProtKB-KW"/>
</dbReference>
<dbReference type="InterPro" id="IPR014721">
    <property type="entry name" value="Ribsml_uS5_D2-typ_fold_subgr"/>
</dbReference>
<evidence type="ECO:0000256" key="2">
    <source>
        <dbReference type="ARBA" id="ARBA00022741"/>
    </source>
</evidence>
<dbReference type="InterPro" id="IPR047872">
    <property type="entry name" value="EFG_IV"/>
</dbReference>
<evidence type="ECO:0000256" key="3">
    <source>
        <dbReference type="ARBA" id="ARBA00022768"/>
    </source>
</evidence>
<dbReference type="Gene3D" id="3.30.70.240">
    <property type="match status" value="1"/>
</dbReference>
<dbReference type="GO" id="GO:0097216">
    <property type="term" value="F:guanosine tetraphosphate binding"/>
    <property type="evidence" value="ECO:0007669"/>
    <property type="project" value="UniProtKB-ARBA"/>
</dbReference>
<dbReference type="InterPro" id="IPR035647">
    <property type="entry name" value="EFG_III/V"/>
</dbReference>
<keyword evidence="2" id="KW-0547">Nucleotide-binding</keyword>
<evidence type="ECO:0000256" key="1">
    <source>
        <dbReference type="ARBA" id="ARBA00017872"/>
    </source>
</evidence>
<dbReference type="InterPro" id="IPR027417">
    <property type="entry name" value="P-loop_NTPase"/>
</dbReference>
<dbReference type="OrthoDB" id="9804431at2"/>
<organism evidence="9 10">
    <name type="scientific">Sphaerotilus mobilis</name>
    <dbReference type="NCBI Taxonomy" id="47994"/>
    <lineage>
        <taxon>Bacteria</taxon>
        <taxon>Pseudomonadati</taxon>
        <taxon>Pseudomonadota</taxon>
        <taxon>Betaproteobacteria</taxon>
        <taxon>Burkholderiales</taxon>
        <taxon>Sphaerotilaceae</taxon>
        <taxon>Sphaerotilus</taxon>
    </lineage>
</organism>
<dbReference type="Pfam" id="PF00679">
    <property type="entry name" value="EFG_C"/>
    <property type="match status" value="1"/>
</dbReference>
<dbReference type="InterPro" id="IPR000640">
    <property type="entry name" value="EFG_V-like"/>
</dbReference>
<dbReference type="InterPro" id="IPR053905">
    <property type="entry name" value="EF-G-like_DII"/>
</dbReference>
<dbReference type="GO" id="GO:0005525">
    <property type="term" value="F:GTP binding"/>
    <property type="evidence" value="ECO:0007669"/>
    <property type="project" value="UniProtKB-KW"/>
</dbReference>
<dbReference type="RefSeq" id="WP_130482759.1">
    <property type="nucleotide sequence ID" value="NZ_SGWV01000010.1"/>
</dbReference>
<dbReference type="FunFam" id="3.30.230.10:FF:000003">
    <property type="entry name" value="Elongation factor G"/>
    <property type="match status" value="1"/>
</dbReference>
<dbReference type="InterPro" id="IPR035649">
    <property type="entry name" value="EFG_V"/>
</dbReference>
<dbReference type="Pfam" id="PF14492">
    <property type="entry name" value="EFG_III"/>
    <property type="match status" value="1"/>
</dbReference>
<sequence length="709" mass="75767">MSSPAQGGRAAQPSSSTQSSSTPQAADEAAIHRIRTLALVGPAASGKTTLSEALLQASGTIGAAGNVERGSTVSDWDVIERRMQHSLQTSVMNLLHGDVRVHLLDTPGNADFLGQSLPALEAVETAAVLVNATAGVEPMARQMMAWAGERGLDRLVIVNRIDAPGVKPADLLAEIQAAFGRECLPLNLPANGGREVVDCWFRPEAEPGHEADFSSVAAAHRALVEQVVEVDAAFVERYLEEGDVDARELHAPLEQALREGHLIPVVFVSAKTGAGVAQLLDVIAQLLPDPTEGNLPDFLRGEGESATLMHAAVDPAAHVLAHVFKVAIDPYVGKLGILRIHQGSITPNSLLVVGDARKPFKVGHLFMLQGKDHVEVQRAGPGDIVAVAKVDEIAFDAVLHDAPEDDHIHLKPLSFPHPVHGLALKPRRHGDEQRLAEVLAKLAAEDPCLRIEQVASTHETVVYGLGELHLRVLLERLRETYRVEVDTAPPRIAYRETLTRTAQAQFRHKKQTGGAGQFGEVHLQVDPLPRGAGFEFVDLVKGGAIPGVYIPAVEKGVRLAMEAGVISGHPVVDVRVTVLDGKHHSVDSKEIAFVTAAKKAFVAAMREAGPAVLEPVVDVEIHAPEALIGDITGDLASRRGEVRGTDTLGAGLACVRARAPQSELSGYQLRLNALTRGAGRYTLTYAHHDPVPPAVQAELMKGWQLRDDD</sequence>
<dbReference type="NCBIfam" id="NF009891">
    <property type="entry name" value="PRK13351.1-1"/>
    <property type="match status" value="1"/>
</dbReference>
<evidence type="ECO:0000256" key="4">
    <source>
        <dbReference type="ARBA" id="ARBA00022917"/>
    </source>
</evidence>
<evidence type="ECO:0000256" key="6">
    <source>
        <dbReference type="ARBA" id="ARBA00024731"/>
    </source>
</evidence>
<keyword evidence="3 9" id="KW-0251">Elongation factor</keyword>
<dbReference type="CDD" id="cd01434">
    <property type="entry name" value="EFG_mtEFG1_IV"/>
    <property type="match status" value="1"/>
</dbReference>
<feature type="region of interest" description="Disordered" evidence="7">
    <location>
        <begin position="1"/>
        <end position="28"/>
    </location>
</feature>
<evidence type="ECO:0000313" key="9">
    <source>
        <dbReference type="EMBL" id="RZS53313.1"/>
    </source>
</evidence>
<dbReference type="EMBL" id="SGWV01000010">
    <property type="protein sequence ID" value="RZS53313.1"/>
    <property type="molecule type" value="Genomic_DNA"/>
</dbReference>
<accession>A0A4Q7LH12</accession>
<dbReference type="AlphaFoldDB" id="A0A4Q7LH12"/>
<keyword evidence="10" id="KW-1185">Reference proteome</keyword>
<dbReference type="Gene3D" id="3.40.50.300">
    <property type="entry name" value="P-loop containing nucleotide triphosphate hydrolases"/>
    <property type="match status" value="1"/>
</dbReference>
<name>A0A4Q7LH12_9BURK</name>
<feature type="domain" description="Tr-type G" evidence="8">
    <location>
        <begin position="32"/>
        <end position="291"/>
    </location>
</feature>
<dbReference type="SUPFAM" id="SSF52540">
    <property type="entry name" value="P-loop containing nucleoside triphosphate hydrolases"/>
    <property type="match status" value="1"/>
</dbReference>
<evidence type="ECO:0000259" key="8">
    <source>
        <dbReference type="PROSITE" id="PS51722"/>
    </source>
</evidence>
<dbReference type="Proteomes" id="UP000293433">
    <property type="component" value="Unassembled WGS sequence"/>
</dbReference>
<dbReference type="Pfam" id="PF03764">
    <property type="entry name" value="EFG_IV"/>
    <property type="match status" value="1"/>
</dbReference>
<comment type="function">
    <text evidence="6">Catalyzes the GTP-dependent ribosomal translocation step during translation elongation. During this step, the ribosome changes from the pre-translocational (PRE) to the post-translocational (POST) state as the newly formed A-site-bound peptidyl-tRNA and P-site-bound deacylated tRNA move to the P and E sites, respectively. Catalyzes the coordinated movement of the two tRNA molecules, the mRNA and conformational changes in the ribosome.</text>
</comment>